<evidence type="ECO:0000313" key="2">
    <source>
        <dbReference type="EMBL" id="EDU59208.1"/>
    </source>
</evidence>
<reference evidence="3" key="2">
    <citation type="submission" date="2008-04" db="EMBL/GenBank/DDBJ databases">
        <title>Draft genome sequence of Providencia stuartii(ATCC 25827).</title>
        <authorList>
            <person name="Sudarsanam P."/>
            <person name="Ley R."/>
            <person name="Guruge J."/>
            <person name="Turnbaugh P.J."/>
            <person name="Mahowald M."/>
            <person name="Liep D."/>
            <person name="Gordon J."/>
        </authorList>
    </citation>
    <scope>NUCLEOTIDE SEQUENCE [LARGE SCALE GENOMIC DNA]</scope>
    <source>
        <strain evidence="3">ATCC 25827</strain>
    </source>
</reference>
<dbReference type="AlphaFoldDB" id="A0AA87CU57"/>
<dbReference type="SUPFAM" id="SSF56349">
    <property type="entry name" value="DNA breaking-rejoining enzymes"/>
    <property type="match status" value="1"/>
</dbReference>
<sequence>MQREVQRGVPTVAAEATRTISSIFEFAVATLRADSDPVWAIRKALPANKTQHKKALTTDQIGQLLNNFDNSRGTFQLNYCGGRFLVHLKSLRLNGLNSILIMHFGQFQLSE</sequence>
<dbReference type="InterPro" id="IPR010998">
    <property type="entry name" value="Integrase_recombinase_N"/>
</dbReference>
<dbReference type="GO" id="GO:0003677">
    <property type="term" value="F:DNA binding"/>
    <property type="evidence" value="ECO:0007669"/>
    <property type="project" value="UniProtKB-KW"/>
</dbReference>
<dbReference type="Gene3D" id="1.10.150.130">
    <property type="match status" value="1"/>
</dbReference>
<comment type="caution">
    <text evidence="2">The sequence shown here is derived from an EMBL/GenBank/DDBJ whole genome shotgun (WGS) entry which is preliminary data.</text>
</comment>
<gene>
    <name evidence="2" type="ORF">PROSTU_02396</name>
</gene>
<organism evidence="2 3">
    <name type="scientific">Providencia stuartii ATCC 25827</name>
    <dbReference type="NCBI Taxonomy" id="471874"/>
    <lineage>
        <taxon>Bacteria</taxon>
        <taxon>Pseudomonadati</taxon>
        <taxon>Pseudomonadota</taxon>
        <taxon>Gammaproteobacteria</taxon>
        <taxon>Enterobacterales</taxon>
        <taxon>Morganellaceae</taxon>
        <taxon>Providencia</taxon>
    </lineage>
</organism>
<evidence type="ECO:0000256" key="1">
    <source>
        <dbReference type="ARBA" id="ARBA00023125"/>
    </source>
</evidence>
<accession>A0AA87CU57</accession>
<proteinExistence type="predicted"/>
<protein>
    <submittedName>
        <fullName evidence="2">Uncharacterized protein</fullName>
    </submittedName>
</protein>
<reference evidence="3" key="1">
    <citation type="submission" date="2008-04" db="EMBL/GenBank/DDBJ databases">
        <title>Draft genome sequence of Providencia stuartii (ATCC 25827).</title>
        <authorList>
            <person name="Sudarsanam P."/>
            <person name="Ley R."/>
            <person name="Guruge J."/>
            <person name="Turnbaugh P.J."/>
            <person name="Mahowald M."/>
            <person name="Liep D."/>
            <person name="Gordon J."/>
        </authorList>
    </citation>
    <scope>NUCLEOTIDE SEQUENCE [LARGE SCALE GENOMIC DNA]</scope>
    <source>
        <strain evidence="3">ATCC 25827</strain>
    </source>
</reference>
<dbReference type="InterPro" id="IPR011010">
    <property type="entry name" value="DNA_brk_join_enz"/>
</dbReference>
<reference evidence="2 3" key="3">
    <citation type="submission" date="2008-05" db="EMBL/GenBank/DDBJ databases">
        <authorList>
            <person name="Fulton L."/>
            <person name="Clifton S."/>
            <person name="Fulton B."/>
            <person name="Xu J."/>
            <person name="Minx P."/>
            <person name="Pepin K.H."/>
            <person name="Johnson M."/>
            <person name="Thiruvilangam P."/>
            <person name="Bhonagiri V."/>
            <person name="Nash W.E."/>
            <person name="Mardis E.R."/>
            <person name="Wilson R.K."/>
        </authorList>
    </citation>
    <scope>NUCLEOTIDE SEQUENCE [LARGE SCALE GENOMIC DNA]</scope>
    <source>
        <strain evidence="2 3">ATCC 25827</strain>
    </source>
</reference>
<dbReference type="Proteomes" id="UP000004506">
    <property type="component" value="Unassembled WGS sequence"/>
</dbReference>
<name>A0AA87CU57_PROST</name>
<dbReference type="EMBL" id="ABJD02000101">
    <property type="protein sequence ID" value="EDU59208.1"/>
    <property type="molecule type" value="Genomic_DNA"/>
</dbReference>
<keyword evidence="1" id="KW-0238">DNA-binding</keyword>
<evidence type="ECO:0000313" key="3">
    <source>
        <dbReference type="Proteomes" id="UP000004506"/>
    </source>
</evidence>